<dbReference type="AlphaFoldDB" id="A0A061R8V3"/>
<reference evidence="1" key="1">
    <citation type="submission" date="2014-05" db="EMBL/GenBank/DDBJ databases">
        <title>The transcriptome of the halophilic microalga Tetraselmis sp. GSL018 isolated from the Great Salt Lake, Utah.</title>
        <authorList>
            <person name="Jinkerson R.E."/>
            <person name="D'Adamo S."/>
            <person name="Posewitz M.C."/>
        </authorList>
    </citation>
    <scope>NUCLEOTIDE SEQUENCE</scope>
    <source>
        <strain evidence="1">GSL018</strain>
    </source>
</reference>
<protein>
    <submittedName>
        <fullName evidence="1">Uncharacterized protein</fullName>
    </submittedName>
</protein>
<name>A0A061R8V3_9CHLO</name>
<dbReference type="EMBL" id="GBEZ01016901">
    <property type="protein sequence ID" value="JAC69387.1"/>
    <property type="molecule type" value="Transcribed_RNA"/>
</dbReference>
<gene>
    <name evidence="1" type="ORF">TSPGSL018_6489</name>
</gene>
<organism evidence="1">
    <name type="scientific">Tetraselmis sp. GSL018</name>
    <dbReference type="NCBI Taxonomy" id="582737"/>
    <lineage>
        <taxon>Eukaryota</taxon>
        <taxon>Viridiplantae</taxon>
        <taxon>Chlorophyta</taxon>
        <taxon>core chlorophytes</taxon>
        <taxon>Chlorodendrophyceae</taxon>
        <taxon>Chlorodendrales</taxon>
        <taxon>Chlorodendraceae</taxon>
        <taxon>Tetraselmis</taxon>
    </lineage>
</organism>
<evidence type="ECO:0000313" key="1">
    <source>
        <dbReference type="EMBL" id="JAC69387.1"/>
    </source>
</evidence>
<accession>A0A061R8V3</accession>
<sequence>MTPDKSTLNRTILFRGNTWKNFTRAPRSSNALFQVRHS</sequence>
<proteinExistence type="predicted"/>